<evidence type="ECO:0000313" key="2">
    <source>
        <dbReference type="EMBL" id="KAJ4464156.1"/>
    </source>
</evidence>
<evidence type="ECO:0000313" key="3">
    <source>
        <dbReference type="Proteomes" id="UP001150217"/>
    </source>
</evidence>
<accession>A0ABQ8UYF1</accession>
<sequence length="258" mass="28419">MEPDEATDTGTHGSTPHPLGWYRREIHEYYRYGLDDDGIVQKIVDNPDSNAEEVNTRGRARTPPPQKGALKQRDEKHASPGSATGAEVRGATPVTFKFSAPAPKYFLKESKRASSIVGDTYGPTKLQTTPFRSRASEGETAWYYSQSPADLDGPLPETPIPRILGTIYIHRSIKDGGYQIWVWFNRDGRGLGWQSVDLSNEQVAHPKVADRSLKLTAAGKPSWILNSTLTTYRSRSLKRSVSRSIEEAGAAESASSGK</sequence>
<proteinExistence type="predicted"/>
<reference evidence="2" key="1">
    <citation type="submission" date="2022-08" db="EMBL/GenBank/DDBJ databases">
        <title>A Global Phylogenomic Analysis of the Shiitake Genus Lentinula.</title>
        <authorList>
            <consortium name="DOE Joint Genome Institute"/>
            <person name="Sierra-Patev S."/>
            <person name="Min B."/>
            <person name="Naranjo-Ortiz M."/>
            <person name="Looney B."/>
            <person name="Konkel Z."/>
            <person name="Slot J.C."/>
            <person name="Sakamoto Y."/>
            <person name="Steenwyk J.L."/>
            <person name="Rokas A."/>
            <person name="Carro J."/>
            <person name="Camarero S."/>
            <person name="Ferreira P."/>
            <person name="Molpeceres G."/>
            <person name="Ruiz-Duenas F.J."/>
            <person name="Serrano A."/>
            <person name="Henrissat B."/>
            <person name="Drula E."/>
            <person name="Hughes K.W."/>
            <person name="Mata J.L."/>
            <person name="Ishikawa N.K."/>
            <person name="Vargas-Isla R."/>
            <person name="Ushijima S."/>
            <person name="Smith C.A."/>
            <person name="Ahrendt S."/>
            <person name="Andreopoulos W."/>
            <person name="He G."/>
            <person name="Labutti K."/>
            <person name="Lipzen A."/>
            <person name="Ng V."/>
            <person name="Riley R."/>
            <person name="Sandor L."/>
            <person name="Barry K."/>
            <person name="Martinez A.T."/>
            <person name="Xiao Y."/>
            <person name="Gibbons J.G."/>
            <person name="Terashima K."/>
            <person name="Grigoriev I.V."/>
            <person name="Hibbett D.S."/>
        </authorList>
    </citation>
    <scope>NUCLEOTIDE SEQUENCE</scope>
    <source>
        <strain evidence="2">RHP3577 ss4</strain>
    </source>
</reference>
<dbReference type="EMBL" id="JANVFT010000146">
    <property type="protein sequence ID" value="KAJ4464156.1"/>
    <property type="molecule type" value="Genomic_DNA"/>
</dbReference>
<comment type="caution">
    <text evidence="2">The sequence shown here is derived from an EMBL/GenBank/DDBJ whole genome shotgun (WGS) entry which is preliminary data.</text>
</comment>
<keyword evidence="3" id="KW-1185">Reference proteome</keyword>
<organism evidence="2 3">
    <name type="scientific">Lentinula lateritia</name>
    <dbReference type="NCBI Taxonomy" id="40482"/>
    <lineage>
        <taxon>Eukaryota</taxon>
        <taxon>Fungi</taxon>
        <taxon>Dikarya</taxon>
        <taxon>Basidiomycota</taxon>
        <taxon>Agaricomycotina</taxon>
        <taxon>Agaricomycetes</taxon>
        <taxon>Agaricomycetidae</taxon>
        <taxon>Agaricales</taxon>
        <taxon>Marasmiineae</taxon>
        <taxon>Omphalotaceae</taxon>
        <taxon>Lentinula</taxon>
    </lineage>
</organism>
<dbReference type="Proteomes" id="UP001150217">
    <property type="component" value="Unassembled WGS sequence"/>
</dbReference>
<evidence type="ECO:0000256" key="1">
    <source>
        <dbReference type="SAM" id="MobiDB-lite"/>
    </source>
</evidence>
<feature type="region of interest" description="Disordered" evidence="1">
    <location>
        <begin position="1"/>
        <end position="20"/>
    </location>
</feature>
<gene>
    <name evidence="2" type="ORF">C8R41DRAFT_872229</name>
</gene>
<feature type="region of interest" description="Disordered" evidence="1">
    <location>
        <begin position="41"/>
        <end position="88"/>
    </location>
</feature>
<protein>
    <submittedName>
        <fullName evidence="2">Uncharacterized protein</fullName>
    </submittedName>
</protein>
<name>A0ABQ8UYF1_9AGAR</name>